<proteinExistence type="predicted"/>
<organism evidence="1">
    <name type="scientific">Apophua simplicipes ichnovirus</name>
    <dbReference type="NCBI Taxonomy" id="1329648"/>
    <lineage>
        <taxon>Viruses</taxon>
        <taxon>Viruses incertae sedis</taxon>
        <taxon>Polydnaviriformidae</taxon>
        <taxon>Ichnoviriform</taxon>
    </lineage>
</organism>
<evidence type="ECO:0000313" key="1">
    <source>
        <dbReference type="EMBL" id="AGQ20174.1"/>
    </source>
</evidence>
<name>S5DMK7_9VIRU</name>
<dbReference type="EMBL" id="KC752263">
    <property type="protein sequence ID" value="AGQ20174.1"/>
    <property type="molecule type" value="Genomic_DNA"/>
</dbReference>
<protein>
    <submittedName>
        <fullName evidence="1">AsIV-cont00057-ORF1</fullName>
    </submittedName>
</protein>
<reference evidence="1" key="1">
    <citation type="journal article" date="2013" name="J. Gen. Virol.">
        <title>Ultrastructural and genomic characterization of a second banchine polydnavirus confirms the existence of shared features within this ichnovirus lineage.</title>
        <authorList>
            <person name="Djoumad A."/>
            <person name="Stoltz D."/>
            <person name="Beliveau C."/>
            <person name="Boyle B."/>
            <person name="Kuhn L."/>
            <person name="Cusson M."/>
        </authorList>
    </citation>
    <scope>NUCLEOTIDE SEQUENCE</scope>
</reference>
<accession>S5DMK7</accession>
<sequence length="68" mass="8106">MDRIITHIQFESLHLRIYKRCLQGDEQKIALATTLEKKNKYLKDLRKLVKNWPYVPMCAAALLEDFQN</sequence>